<dbReference type="InterPro" id="IPR002018">
    <property type="entry name" value="CarbesteraseB"/>
</dbReference>
<dbReference type="InterPro" id="IPR051093">
    <property type="entry name" value="Neuroligin/BSAL"/>
</dbReference>
<dbReference type="InterPro" id="IPR019819">
    <property type="entry name" value="Carboxylesterase_B_CS"/>
</dbReference>
<evidence type="ECO:0000256" key="4">
    <source>
        <dbReference type="SAM" id="SignalP"/>
    </source>
</evidence>
<evidence type="ECO:0000313" key="7">
    <source>
        <dbReference type="RefSeq" id="XP_023556018.1"/>
    </source>
</evidence>
<evidence type="ECO:0000256" key="1">
    <source>
        <dbReference type="ARBA" id="ARBA00005964"/>
    </source>
</evidence>
<sequence length="943" mass="104497">MLRMGHLGLAVVGLACCWALVRAAKLGAVYTEGGFVEGVNKKLSFLGNDSVDIFKGIPFATAKTLENPQRHPGWQGTLKATDFKETCLQITLNPDSTYGDEDCLYLNIWVPQGSKQVSQDSPVMVWIYGGSFYIGSSNEVDFFNNYLYVAKKVGCPQDDPTRMAKCLKVADPRALTLAYTIPWAKREYPAIYYLNTGPVVDGDFIPDDPLNLFANAADIDYLAGTNDMDGYFLAALDMPSIQDSNKNITDEDFYNLVTGFTMTKGLDGARAAFDIYTESWAQDSSQETKKKTVVDLETDILFLMPTEKALAQHRANARRARTYAYLFSVPSRNPDFPTWIGADHMEEIAYVFGKPFANPLGYRAQDRKVSKAMIAYWTNFARTGDPNNGFSAVPTHWYPYATDDCSYLDITKKMGSDSMKRHLRTKFYQFWTRTYEALPTVANAPTPVPPLDDSEDASVSPLAAPVSPLLDSEATPVSPLDDSEAAPVSPLNHSEAAPTSSAYESQLGTVYTGGFMEGVNKKLSLLGNDSVDIFKGIPFATAKTLENPQRHPGWQGTLKATDFKEACLQITLNPDSTYGDEDCLYLNIWVPQGSKQVSQDSPVMVWIYGGSFYIGSSNEVAKKVGCPQDDPTRMAKCLKVANPWALTLAYLYPWEKQEYFIPDDPLNLFANAADIDYLAGTNDMDGCFLAALDMPSIQDSNKNITDEDFYNLVAGFTMTKGLDGARAAFDIYTESWAQDSSQETKKKTVVNLEMDILFLMPTEKALAQHRANARRARTYAYLFSMPSRMPIYPKWMGADHADDLQYVFGKPFATPLGYRAQDRKVSKAMIAYWTNFARTGDPNNGFSAVPTHWYPYATDDCSYLDITKKMGSDSMKQHWRTKFFQFWTGTYEALPTVANAPTPVPPLDDSEAAPVPPADDSEAAPVLPADDSPAPQMPAAIGF</sequence>
<organism evidence="6 7">
    <name type="scientific">Octodon degus</name>
    <name type="common">Degu</name>
    <name type="synonym">Sciurus degus</name>
    <dbReference type="NCBI Taxonomy" id="10160"/>
    <lineage>
        <taxon>Eukaryota</taxon>
        <taxon>Metazoa</taxon>
        <taxon>Chordata</taxon>
        <taxon>Craniata</taxon>
        <taxon>Vertebrata</taxon>
        <taxon>Euteleostomi</taxon>
        <taxon>Mammalia</taxon>
        <taxon>Eutheria</taxon>
        <taxon>Euarchontoglires</taxon>
        <taxon>Glires</taxon>
        <taxon>Rodentia</taxon>
        <taxon>Hystricomorpha</taxon>
        <taxon>Octodontidae</taxon>
        <taxon>Octodon</taxon>
    </lineage>
</organism>
<dbReference type="SUPFAM" id="SSF53474">
    <property type="entry name" value="alpha/beta-Hydrolases"/>
    <property type="match status" value="2"/>
</dbReference>
<feature type="region of interest" description="Disordered" evidence="3">
    <location>
        <begin position="470"/>
        <end position="500"/>
    </location>
</feature>
<dbReference type="InParanoid" id="A0A6P6D8P0"/>
<gene>
    <name evidence="7" type="primary">Cel</name>
</gene>
<evidence type="ECO:0000313" key="6">
    <source>
        <dbReference type="Proteomes" id="UP000515203"/>
    </source>
</evidence>
<feature type="domain" description="Carboxylesterase type B" evidence="5">
    <location>
        <begin position="29"/>
        <end position="141"/>
    </location>
</feature>
<dbReference type="Proteomes" id="UP000515203">
    <property type="component" value="Unplaced"/>
</dbReference>
<feature type="region of interest" description="Disordered" evidence="3">
    <location>
        <begin position="899"/>
        <end position="943"/>
    </location>
</feature>
<dbReference type="PROSITE" id="PS51257">
    <property type="entry name" value="PROKAR_LIPOPROTEIN"/>
    <property type="match status" value="1"/>
</dbReference>
<feature type="domain" description="Carboxylesterase type B" evidence="5">
    <location>
        <begin position="618"/>
        <end position="887"/>
    </location>
</feature>
<dbReference type="RefSeq" id="XP_023556018.1">
    <property type="nucleotide sequence ID" value="XM_023700250.1"/>
</dbReference>
<evidence type="ECO:0000256" key="3">
    <source>
        <dbReference type="SAM" id="MobiDB-lite"/>
    </source>
</evidence>
<name>A0A6P6D8P0_OCTDE</name>
<dbReference type="GeneID" id="101575624"/>
<dbReference type="InterPro" id="IPR029058">
    <property type="entry name" value="AB_hydrolase_fold"/>
</dbReference>
<dbReference type="Gene3D" id="3.40.50.1820">
    <property type="entry name" value="alpha/beta hydrolase"/>
    <property type="match status" value="4"/>
</dbReference>
<dbReference type="PROSITE" id="PS00941">
    <property type="entry name" value="CARBOXYLESTERASE_B_2"/>
    <property type="match status" value="2"/>
</dbReference>
<dbReference type="PANTHER" id="PTHR43903">
    <property type="entry name" value="NEUROLIGIN"/>
    <property type="match status" value="1"/>
</dbReference>
<keyword evidence="2 4" id="KW-0732">Signal</keyword>
<reference evidence="7" key="1">
    <citation type="submission" date="2025-08" db="UniProtKB">
        <authorList>
            <consortium name="RefSeq"/>
        </authorList>
    </citation>
    <scope>IDENTIFICATION</scope>
</reference>
<dbReference type="Pfam" id="PF00135">
    <property type="entry name" value="COesterase"/>
    <property type="match status" value="3"/>
</dbReference>
<evidence type="ECO:0000259" key="5">
    <source>
        <dbReference type="Pfam" id="PF00135"/>
    </source>
</evidence>
<evidence type="ECO:0000256" key="2">
    <source>
        <dbReference type="ARBA" id="ARBA00022729"/>
    </source>
</evidence>
<comment type="similarity">
    <text evidence="1">Belongs to the type-B carboxylesterase/lipase family.</text>
</comment>
<dbReference type="CTD" id="1056"/>
<dbReference type="AlphaFoldDB" id="A0A6P6D8P0"/>
<feature type="signal peptide" evidence="4">
    <location>
        <begin position="1"/>
        <end position="23"/>
    </location>
</feature>
<proteinExistence type="inferred from homology"/>
<protein>
    <submittedName>
        <fullName evidence="7">Bile salt-activated lipase</fullName>
    </submittedName>
</protein>
<accession>A0A6P6D8P0</accession>
<keyword evidence="6" id="KW-1185">Reference proteome</keyword>
<dbReference type="OrthoDB" id="19653at2759"/>
<feature type="domain" description="Carboxylesterase type B" evidence="5">
    <location>
        <begin position="149"/>
        <end position="431"/>
    </location>
</feature>
<feature type="chain" id="PRO_5028304455" evidence="4">
    <location>
        <begin position="24"/>
        <end position="943"/>
    </location>
</feature>